<organism evidence="1 2">
    <name type="scientific">Vaccinium darrowii</name>
    <dbReference type="NCBI Taxonomy" id="229202"/>
    <lineage>
        <taxon>Eukaryota</taxon>
        <taxon>Viridiplantae</taxon>
        <taxon>Streptophyta</taxon>
        <taxon>Embryophyta</taxon>
        <taxon>Tracheophyta</taxon>
        <taxon>Spermatophyta</taxon>
        <taxon>Magnoliopsida</taxon>
        <taxon>eudicotyledons</taxon>
        <taxon>Gunneridae</taxon>
        <taxon>Pentapetalae</taxon>
        <taxon>asterids</taxon>
        <taxon>Ericales</taxon>
        <taxon>Ericaceae</taxon>
        <taxon>Vaccinioideae</taxon>
        <taxon>Vaccinieae</taxon>
        <taxon>Vaccinium</taxon>
    </lineage>
</organism>
<dbReference type="EMBL" id="CM037158">
    <property type="protein sequence ID" value="KAH7852991.1"/>
    <property type="molecule type" value="Genomic_DNA"/>
</dbReference>
<accession>A0ACB7YHT8</accession>
<evidence type="ECO:0000313" key="2">
    <source>
        <dbReference type="Proteomes" id="UP000828048"/>
    </source>
</evidence>
<reference evidence="1 2" key="1">
    <citation type="journal article" date="2021" name="Hortic Res">
        <title>High-quality reference genome and annotation aids understanding of berry development for evergreen blueberry (Vaccinium darrowii).</title>
        <authorList>
            <person name="Yu J."/>
            <person name="Hulse-Kemp A.M."/>
            <person name="Babiker E."/>
            <person name="Staton M."/>
        </authorList>
    </citation>
    <scope>NUCLEOTIDE SEQUENCE [LARGE SCALE GENOMIC DNA]</scope>
    <source>
        <strain evidence="2">cv. NJ 8807/NJ 8810</strain>
        <tissue evidence="1">Young leaf</tissue>
    </source>
</reference>
<sequence length="972" mass="105854">MAEQSKFQTLNPSDSLLSFPPHRRRHLKGETFCTLVRLLSHFNCGDSQHSHSKEVVSAQPQQGSGGNELKQGPEPEVCHGQAGSTIVESETGLTCREAQILKEVGIAQCFDEDGMEIDESEHVKGTKIGHLENGSICGNTMEDNHPCGNFVSSIGDQEAQFNLLEICMEESEKERQDVNKEHPNCDIFESLDMCLDIDIIDEFQKLDHNNAEESSFVESHVLKEVGREMPIMELEKLDSSSGAMNSQLSLTAGGEIEQGEISGNFDINDQSTDLLIEDSLLLEKKVDEEQTSEAIYDKEKVKAQKAENQEDTKHNKNFGETIVDVCNGVESTLGDSTMSAKACNSKMVVDGKVEDAKMAHGYNSELESRRYRKQDIRTSDNFNRPAMSGDGLLCYDDVYPAVPGEISGENATGNQGTLSTKKKDAVVREKRKRGPLTEEKKEKKKKKKRIKRAETNKRLGVKRLKIQPILKPKTVTYCRHYLRGRCQEGEKCKFSHDTTPLTKSKPCCHFARNSCMKGDDCPYDHDLSKYPCNNFSAKGSCSRGTDCRFSHEVQPVDGSSDTIAQLKVQPVEGSSDTTGQVKSPPLLRCADSEKQSNTQASSNQKVDSKTVSTYKRPPLRKRTQEIVSESVLNPAVQTPKGISKLMFGVPNQAGSFPKADAGLKFGLPLKPNTLDITQNSKESSRMTEALESKGINFLSFGKAPLHDSSSKNPSGLSVTKDIGVRKTTSCDSSKEKQSAFSLQKDDGLNVGNQNQSTRTPAVGPRGINFLSFGKARLDDFCNTKLVNMPSNGNNNVAGSSVEEGASASKGETNVIMSSVQDSESASKLQTPGAEPGRVLSSSSSVQARESGSKLQMPGAKPWKMLSSSLHSVLSLDRTADEHGKDTPSSSLKAIFSSTPNSAQKCNVSSMPNSTQKSLQSMLAFAAKYDSSIKVDTPTVSAESNKASSSSQSTARGSTILDFLNVGGSKTKQ</sequence>
<dbReference type="Proteomes" id="UP000828048">
    <property type="component" value="Chromosome 8"/>
</dbReference>
<proteinExistence type="predicted"/>
<keyword evidence="2" id="KW-1185">Reference proteome</keyword>
<evidence type="ECO:0000313" key="1">
    <source>
        <dbReference type="EMBL" id="KAH7852991.1"/>
    </source>
</evidence>
<gene>
    <name evidence="1" type="ORF">Vadar_031772</name>
</gene>
<name>A0ACB7YHT8_9ERIC</name>
<protein>
    <submittedName>
        <fullName evidence="1">Uncharacterized protein</fullName>
    </submittedName>
</protein>
<comment type="caution">
    <text evidence="1">The sequence shown here is derived from an EMBL/GenBank/DDBJ whole genome shotgun (WGS) entry which is preliminary data.</text>
</comment>